<dbReference type="GO" id="GO:0016020">
    <property type="term" value="C:membrane"/>
    <property type="evidence" value="ECO:0007669"/>
    <property type="project" value="TreeGrafter"/>
</dbReference>
<feature type="domain" description="Flavodoxin-like" evidence="1">
    <location>
        <begin position="4"/>
        <end position="163"/>
    </location>
</feature>
<dbReference type="AlphaFoldDB" id="A0A9E3H545"/>
<evidence type="ECO:0000313" key="2">
    <source>
        <dbReference type="EMBL" id="MBW4430913.1"/>
    </source>
</evidence>
<dbReference type="GO" id="GO:0010181">
    <property type="term" value="F:FMN binding"/>
    <property type="evidence" value="ECO:0007669"/>
    <property type="project" value="InterPro"/>
</dbReference>
<reference evidence="2" key="2">
    <citation type="journal article" date="2022" name="Microbiol. Resour. Announc.">
        <title>Metagenome Sequencing to Explore Phylogenomics of Terrestrial Cyanobacteria.</title>
        <authorList>
            <person name="Ward R.D."/>
            <person name="Stajich J.E."/>
            <person name="Johansen J.R."/>
            <person name="Huntemann M."/>
            <person name="Clum A."/>
            <person name="Foster B."/>
            <person name="Foster B."/>
            <person name="Roux S."/>
            <person name="Palaniappan K."/>
            <person name="Varghese N."/>
            <person name="Mukherjee S."/>
            <person name="Reddy T.B.K."/>
            <person name="Daum C."/>
            <person name="Copeland A."/>
            <person name="Chen I.A."/>
            <person name="Ivanova N.N."/>
            <person name="Kyrpides N.C."/>
            <person name="Shapiro N."/>
            <person name="Eloe-Fadrosh E.A."/>
            <person name="Pietrasiak N."/>
        </authorList>
    </citation>
    <scope>NUCLEOTIDE SEQUENCE</scope>
    <source>
        <strain evidence="2">HA4357-MV3</strain>
    </source>
</reference>
<gene>
    <name evidence="2" type="ORF">KME28_04015</name>
</gene>
<dbReference type="SUPFAM" id="SSF52218">
    <property type="entry name" value="Flavoproteins"/>
    <property type="match status" value="1"/>
</dbReference>
<dbReference type="EMBL" id="JAHHHW010000039">
    <property type="protein sequence ID" value="MBW4430913.1"/>
    <property type="molecule type" value="Genomic_DNA"/>
</dbReference>
<proteinExistence type="predicted"/>
<accession>A0A9E3H545</accession>
<dbReference type="InterPro" id="IPR008254">
    <property type="entry name" value="Flavodoxin/NO_synth"/>
</dbReference>
<dbReference type="PANTHER" id="PTHR30546">
    <property type="entry name" value="FLAVODOXIN-RELATED PROTEIN WRBA-RELATED"/>
    <property type="match status" value="1"/>
</dbReference>
<comment type="caution">
    <text evidence="2">The sequence shown here is derived from an EMBL/GenBank/DDBJ whole genome shotgun (WGS) entry which is preliminary data.</text>
</comment>
<organism evidence="2 3">
    <name type="scientific">Pelatocladus maniniholoensis HA4357-MV3</name>
    <dbReference type="NCBI Taxonomy" id="1117104"/>
    <lineage>
        <taxon>Bacteria</taxon>
        <taxon>Bacillati</taxon>
        <taxon>Cyanobacteriota</taxon>
        <taxon>Cyanophyceae</taxon>
        <taxon>Nostocales</taxon>
        <taxon>Nostocaceae</taxon>
        <taxon>Pelatocladus</taxon>
    </lineage>
</organism>
<dbReference type="PROSITE" id="PS50902">
    <property type="entry name" value="FLAVODOXIN_LIKE"/>
    <property type="match status" value="1"/>
</dbReference>
<dbReference type="GO" id="GO:0003955">
    <property type="term" value="F:NAD(P)H dehydrogenase (quinone) activity"/>
    <property type="evidence" value="ECO:0007669"/>
    <property type="project" value="TreeGrafter"/>
</dbReference>
<dbReference type="Pfam" id="PF12724">
    <property type="entry name" value="Flavodoxin_5"/>
    <property type="match status" value="1"/>
</dbReference>
<dbReference type="InterPro" id="IPR026816">
    <property type="entry name" value="Flavodoxin_dom"/>
</dbReference>
<dbReference type="InterPro" id="IPR001226">
    <property type="entry name" value="Flavodoxin_CS"/>
</dbReference>
<reference evidence="2" key="1">
    <citation type="submission" date="2021-05" db="EMBL/GenBank/DDBJ databases">
        <authorList>
            <person name="Pietrasiak N."/>
            <person name="Ward R."/>
            <person name="Stajich J.E."/>
            <person name="Kurbessoian T."/>
        </authorList>
    </citation>
    <scope>NUCLEOTIDE SEQUENCE</scope>
    <source>
        <strain evidence="2">HA4357-MV3</strain>
    </source>
</reference>
<evidence type="ECO:0000313" key="3">
    <source>
        <dbReference type="Proteomes" id="UP000813215"/>
    </source>
</evidence>
<name>A0A9E3H545_9NOST</name>
<dbReference type="Proteomes" id="UP000813215">
    <property type="component" value="Unassembled WGS sequence"/>
</dbReference>
<dbReference type="GO" id="GO:0009055">
    <property type="term" value="F:electron transfer activity"/>
    <property type="evidence" value="ECO:0007669"/>
    <property type="project" value="InterPro"/>
</dbReference>
<dbReference type="PANTHER" id="PTHR30546:SF23">
    <property type="entry name" value="FLAVOPROTEIN-LIKE PROTEIN YCP4-RELATED"/>
    <property type="match status" value="1"/>
</dbReference>
<dbReference type="PROSITE" id="PS00201">
    <property type="entry name" value="FLAVODOXIN"/>
    <property type="match status" value="1"/>
</dbReference>
<dbReference type="InterPro" id="IPR029039">
    <property type="entry name" value="Flavoprotein-like_sf"/>
</dbReference>
<protein>
    <submittedName>
        <fullName evidence="2">NAD(P)H-dependent oxidoreductase</fullName>
    </submittedName>
</protein>
<evidence type="ECO:0000259" key="1">
    <source>
        <dbReference type="PROSITE" id="PS50902"/>
    </source>
</evidence>
<dbReference type="Gene3D" id="3.40.50.360">
    <property type="match status" value="1"/>
</dbReference>
<sequence length="193" mass="20468">MANVLIVYSTDYGNTRKMAEAIASGAMSVLGTQVSTKLAEEVTTDDLIACDALIIGTPVHMGSPDWRIKKFIDTVCGRVWMKDSMIGKVGAIFTTGGGYGNAGGGCELTMLALLNNLAQMGMVIVPLPKNTPGYHLAGLQWGPYGRSAGEMMEQTGVTEERLEVARYHGANVSRIASALKGQDLFAKPIPVSV</sequence>